<protein>
    <submittedName>
        <fullName evidence="1">Short chain dehydrogenase reductase</fullName>
    </submittedName>
</protein>
<evidence type="ECO:0000313" key="2">
    <source>
        <dbReference type="Proteomes" id="UP001497700"/>
    </source>
</evidence>
<keyword evidence="2" id="KW-1185">Reference proteome</keyword>
<name>A0ACB9YRF3_9PEZI</name>
<sequence>MAALSITSEDIPDLSGKTAVVTGGSSGIGLGAVEIFLERKARVFILDIQAPPADLGSAANPTFIRTDISSWPSLVGAFSAIAHVHHASVDIAVGNAGVEEDGAYLQQCLRPAPASETEWVALKAECPGYRAVEVNLQGTLNFVMLAARVMKGQRDGGSIALTGSATAYLPEQSIPVYCATKAAITNLVRSLRATLPQHNIAISGVAPSATVSAALPPNLAAPIIAAQLPVSTGRHVGLAIAYSATARQSRRVEDYGKDDAAADVGGRWNGRVIHTIGDTFTEVEEMLVRTRPQWWGERNTELARAQQTASDMRDTLLGH</sequence>
<accession>A0ACB9YRF3</accession>
<reference evidence="1 2" key="1">
    <citation type="journal article" date="2022" name="New Phytol.">
        <title>Ecological generalism drives hyperdiversity of secondary metabolite gene clusters in xylarialean endophytes.</title>
        <authorList>
            <person name="Franco M.E.E."/>
            <person name="Wisecaver J.H."/>
            <person name="Arnold A.E."/>
            <person name="Ju Y.M."/>
            <person name="Slot J.C."/>
            <person name="Ahrendt S."/>
            <person name="Moore L.P."/>
            <person name="Eastman K.E."/>
            <person name="Scott K."/>
            <person name="Konkel Z."/>
            <person name="Mondo S.J."/>
            <person name="Kuo A."/>
            <person name="Hayes R.D."/>
            <person name="Haridas S."/>
            <person name="Andreopoulos B."/>
            <person name="Riley R."/>
            <person name="LaButti K."/>
            <person name="Pangilinan J."/>
            <person name="Lipzen A."/>
            <person name="Amirebrahimi M."/>
            <person name="Yan J."/>
            <person name="Adam C."/>
            <person name="Keymanesh K."/>
            <person name="Ng V."/>
            <person name="Louie K."/>
            <person name="Northen T."/>
            <person name="Drula E."/>
            <person name="Henrissat B."/>
            <person name="Hsieh H.M."/>
            <person name="Youens-Clark K."/>
            <person name="Lutzoni F."/>
            <person name="Miadlikowska J."/>
            <person name="Eastwood D.C."/>
            <person name="Hamelin R.C."/>
            <person name="Grigoriev I.V."/>
            <person name="U'Ren J.M."/>
        </authorList>
    </citation>
    <scope>NUCLEOTIDE SEQUENCE [LARGE SCALE GENOMIC DNA]</scope>
    <source>
        <strain evidence="1 2">CBS 119005</strain>
    </source>
</reference>
<proteinExistence type="predicted"/>
<organism evidence="1 2">
    <name type="scientific">Hypoxylon rubiginosum</name>
    <dbReference type="NCBI Taxonomy" id="110542"/>
    <lineage>
        <taxon>Eukaryota</taxon>
        <taxon>Fungi</taxon>
        <taxon>Dikarya</taxon>
        <taxon>Ascomycota</taxon>
        <taxon>Pezizomycotina</taxon>
        <taxon>Sordariomycetes</taxon>
        <taxon>Xylariomycetidae</taxon>
        <taxon>Xylariales</taxon>
        <taxon>Hypoxylaceae</taxon>
        <taxon>Hypoxylon</taxon>
    </lineage>
</organism>
<gene>
    <name evidence="1" type="ORF">F4820DRAFT_452041</name>
</gene>
<dbReference type="EMBL" id="MU393555">
    <property type="protein sequence ID" value="KAI4861350.1"/>
    <property type="molecule type" value="Genomic_DNA"/>
</dbReference>
<dbReference type="Proteomes" id="UP001497700">
    <property type="component" value="Unassembled WGS sequence"/>
</dbReference>
<comment type="caution">
    <text evidence="1">The sequence shown here is derived from an EMBL/GenBank/DDBJ whole genome shotgun (WGS) entry which is preliminary data.</text>
</comment>
<evidence type="ECO:0000313" key="1">
    <source>
        <dbReference type="EMBL" id="KAI4861350.1"/>
    </source>
</evidence>